<protein>
    <submittedName>
        <fullName evidence="1">Uncharacterized protein</fullName>
    </submittedName>
</protein>
<reference evidence="1 2" key="1">
    <citation type="submission" date="2015-10" db="EMBL/GenBank/DDBJ databases">
        <title>Draft genome sequence of Streptomyces cellostaticus DSM 40189, type strain for the species Streptomyces cellostaticus.</title>
        <authorList>
            <person name="Ruckert C."/>
            <person name="Winkler A."/>
            <person name="Kalinowski J."/>
            <person name="Kampfer P."/>
            <person name="Glaeser S."/>
        </authorList>
    </citation>
    <scope>NUCLEOTIDE SEQUENCE [LARGE SCALE GENOMIC DNA]</scope>
    <source>
        <strain evidence="1 2">DSM 40189</strain>
    </source>
</reference>
<sequence>MIPMEIYKSSKKAAADAHEVLRQALLAIGIPARDLGWLAPRVAPDGRPMVAMGTWNADVVQKVAAHLMASPAHVQTTPDGRVVSDHARVTRDE</sequence>
<keyword evidence="2" id="KW-1185">Reference proteome</keyword>
<proteinExistence type="predicted"/>
<dbReference type="EMBL" id="LMWL01000008">
    <property type="protein sequence ID" value="KUM97780.1"/>
    <property type="molecule type" value="Genomic_DNA"/>
</dbReference>
<evidence type="ECO:0000313" key="2">
    <source>
        <dbReference type="Proteomes" id="UP000054241"/>
    </source>
</evidence>
<accession>A0A101NR09</accession>
<organism evidence="1 2">
    <name type="scientific">Streptomyces cellostaticus</name>
    <dbReference type="NCBI Taxonomy" id="67285"/>
    <lineage>
        <taxon>Bacteria</taxon>
        <taxon>Bacillati</taxon>
        <taxon>Actinomycetota</taxon>
        <taxon>Actinomycetes</taxon>
        <taxon>Kitasatosporales</taxon>
        <taxon>Streptomycetaceae</taxon>
        <taxon>Streptomyces</taxon>
    </lineage>
</organism>
<dbReference type="AlphaFoldDB" id="A0A101NR09"/>
<dbReference type="Proteomes" id="UP000054241">
    <property type="component" value="Unassembled WGS sequence"/>
</dbReference>
<name>A0A101NR09_9ACTN</name>
<comment type="caution">
    <text evidence="1">The sequence shown here is derived from an EMBL/GenBank/DDBJ whole genome shotgun (WGS) entry which is preliminary data.</text>
</comment>
<gene>
    <name evidence="1" type="ORF">AQI88_06030</name>
</gene>
<evidence type="ECO:0000313" key="1">
    <source>
        <dbReference type="EMBL" id="KUM97780.1"/>
    </source>
</evidence>